<name>A0AAV0XXG9_9HEMI</name>
<evidence type="ECO:0000259" key="1">
    <source>
        <dbReference type="PROSITE" id="PS51029"/>
    </source>
</evidence>
<dbReference type="Proteomes" id="UP001160148">
    <property type="component" value="Unassembled WGS sequence"/>
</dbReference>
<organism evidence="2 3">
    <name type="scientific">Macrosiphum euphorbiae</name>
    <name type="common">potato aphid</name>
    <dbReference type="NCBI Taxonomy" id="13131"/>
    <lineage>
        <taxon>Eukaryota</taxon>
        <taxon>Metazoa</taxon>
        <taxon>Ecdysozoa</taxon>
        <taxon>Arthropoda</taxon>
        <taxon>Hexapoda</taxon>
        <taxon>Insecta</taxon>
        <taxon>Pterygota</taxon>
        <taxon>Neoptera</taxon>
        <taxon>Paraneoptera</taxon>
        <taxon>Hemiptera</taxon>
        <taxon>Sternorrhyncha</taxon>
        <taxon>Aphidomorpha</taxon>
        <taxon>Aphidoidea</taxon>
        <taxon>Aphididae</taxon>
        <taxon>Macrosiphini</taxon>
        <taxon>Macrosiphum</taxon>
    </lineage>
</organism>
<evidence type="ECO:0000313" key="2">
    <source>
        <dbReference type="EMBL" id="CAI6371921.1"/>
    </source>
</evidence>
<accession>A0AAV0XXG9</accession>
<comment type="caution">
    <text evidence="2">The sequence shown here is derived from an EMBL/GenBank/DDBJ whole genome shotgun (WGS) entry which is preliminary data.</text>
</comment>
<dbReference type="PROSITE" id="PS51029">
    <property type="entry name" value="MADF"/>
    <property type="match status" value="1"/>
</dbReference>
<proteinExistence type="predicted"/>
<dbReference type="PANTHER" id="PTHR21505">
    <property type="entry name" value="MADF DOMAIN-CONTAINING PROTEIN-RELATED"/>
    <property type="match status" value="1"/>
</dbReference>
<dbReference type="EMBL" id="CARXXK010001017">
    <property type="protein sequence ID" value="CAI6371921.1"/>
    <property type="molecule type" value="Genomic_DNA"/>
</dbReference>
<feature type="domain" description="MADF" evidence="1">
    <location>
        <begin position="11"/>
        <end position="104"/>
    </location>
</feature>
<dbReference type="Pfam" id="PF10545">
    <property type="entry name" value="MADF_DNA_bdg"/>
    <property type="match status" value="1"/>
</dbReference>
<dbReference type="InterPro" id="IPR006578">
    <property type="entry name" value="MADF-dom"/>
</dbReference>
<dbReference type="SMART" id="SM00595">
    <property type="entry name" value="MADF"/>
    <property type="match status" value="1"/>
</dbReference>
<dbReference type="AlphaFoldDB" id="A0AAV0XXG9"/>
<sequence>MYDWTNELSVKFMDNYQSQPILWDPKLRGHKDKAKTNDAWTKISKELNIPIEELKNKKNSIMATFRGHLRKKKASIRSGVGQNKVYQPIWFLFNHINSFLGTINDCNSTINTEQVRKLLSKLLLIKNIDTHLYQ</sequence>
<keyword evidence="3" id="KW-1185">Reference proteome</keyword>
<protein>
    <recommendedName>
        <fullName evidence="1">MADF domain-containing protein</fullName>
    </recommendedName>
</protein>
<evidence type="ECO:0000313" key="3">
    <source>
        <dbReference type="Proteomes" id="UP001160148"/>
    </source>
</evidence>
<dbReference type="PANTHER" id="PTHR21505:SF12">
    <property type="entry name" value="MADF DOMAIN-CONTAINING PROTEIN-RELATED"/>
    <property type="match status" value="1"/>
</dbReference>
<reference evidence="2 3" key="1">
    <citation type="submission" date="2023-01" db="EMBL/GenBank/DDBJ databases">
        <authorList>
            <person name="Whitehead M."/>
        </authorList>
    </citation>
    <scope>NUCLEOTIDE SEQUENCE [LARGE SCALE GENOMIC DNA]</scope>
</reference>
<gene>
    <name evidence="2" type="ORF">MEUPH1_LOCUS25864</name>
</gene>